<name>A0A7Y4KX03_9ACTN</name>
<evidence type="ECO:0000259" key="8">
    <source>
        <dbReference type="PROSITE" id="PS50850"/>
    </source>
</evidence>
<dbReference type="Gene3D" id="1.20.1720.10">
    <property type="entry name" value="Multidrug resistance protein D"/>
    <property type="match status" value="1"/>
</dbReference>
<feature type="transmembrane region" description="Helical" evidence="7">
    <location>
        <begin position="12"/>
        <end position="35"/>
    </location>
</feature>
<sequence length="467" mass="46289">MRARAREGSGAAALAVLAGGQLLIVVDATIVNVALGPIRDGLGFSSAQLSWIVTAYTLAFGGFLIPGGRIADRFGRRRVFMAGVAVFGVASLVGGAAETPLTLVVARAVQGLGAAVLAPAALGLVLEVFPSGRGRRSALGVWAAVTAAGTALGSVLGGVLVEALSWRWVLWINVPVVAAIVLIGLAVVPRSAAVSTGRGDLPGAATVTGGLMALVYALTGVAEYGWLDVRTLAGLVLAAGLLAAFVVVQRRTADRLIPPELLRNRAVVAADVVGLAFGVAIFGLFYFVSLFLSTIKGAGPIAVGLAFVPMALAITIAAQVSARYADRVASGRLAAAGALLVAIGMALLGRLGPESTYLGALLPTLLLAGVGLGAAFVPLTSAAVAGAGQAHAGVASALFNSGQQIGGALGLAVLTTVSAARVSAHPDPASAAATTAGWGLSFLIAAVVALAAAVLAATRIVAVKESI</sequence>
<feature type="transmembrane region" description="Helical" evidence="7">
    <location>
        <begin position="298"/>
        <end position="321"/>
    </location>
</feature>
<dbReference type="Proteomes" id="UP000534306">
    <property type="component" value="Unassembled WGS sequence"/>
</dbReference>
<feature type="transmembrane region" description="Helical" evidence="7">
    <location>
        <begin position="405"/>
        <end position="424"/>
    </location>
</feature>
<feature type="transmembrane region" description="Helical" evidence="7">
    <location>
        <begin position="201"/>
        <end position="219"/>
    </location>
</feature>
<dbReference type="GO" id="GO:0005886">
    <property type="term" value="C:plasma membrane"/>
    <property type="evidence" value="ECO:0007669"/>
    <property type="project" value="UniProtKB-SubCell"/>
</dbReference>
<dbReference type="Proteomes" id="UP000553957">
    <property type="component" value="Unassembled WGS sequence"/>
</dbReference>
<keyword evidence="5 7" id="KW-1133">Transmembrane helix</keyword>
<dbReference type="RefSeq" id="WP_171672575.1">
    <property type="nucleotide sequence ID" value="NZ_BAAAGT010000002.1"/>
</dbReference>
<reference evidence="10 11" key="1">
    <citation type="submission" date="2020-05" db="EMBL/GenBank/DDBJ databases">
        <title>Genome sequence of Kribbella sandramycini ATCC 39419.</title>
        <authorList>
            <person name="Maclea K.S."/>
            <person name="Fair J.L."/>
        </authorList>
    </citation>
    <scope>NUCLEOTIDE SEQUENCE [LARGE SCALE GENOMIC DNA]</scope>
    <source>
        <strain evidence="10 11">ATCC 39419</strain>
    </source>
</reference>
<dbReference type="InterPro" id="IPR011701">
    <property type="entry name" value="MFS"/>
</dbReference>
<keyword evidence="6 7" id="KW-0472">Membrane</keyword>
<feature type="domain" description="Major facilitator superfamily (MFS) profile" evidence="8">
    <location>
        <begin position="13"/>
        <end position="464"/>
    </location>
</feature>
<dbReference type="AlphaFoldDB" id="A0A7Y4KX03"/>
<evidence type="ECO:0000256" key="2">
    <source>
        <dbReference type="ARBA" id="ARBA00022448"/>
    </source>
</evidence>
<dbReference type="SUPFAM" id="SSF103473">
    <property type="entry name" value="MFS general substrate transporter"/>
    <property type="match status" value="1"/>
</dbReference>
<dbReference type="EMBL" id="JABJRC010000002">
    <property type="protein sequence ID" value="NOL40208.1"/>
    <property type="molecule type" value="Genomic_DNA"/>
</dbReference>
<evidence type="ECO:0000313" key="12">
    <source>
        <dbReference type="Proteomes" id="UP000553957"/>
    </source>
</evidence>
<dbReference type="PANTHER" id="PTHR42718:SF46">
    <property type="entry name" value="BLR6921 PROTEIN"/>
    <property type="match status" value="1"/>
</dbReference>
<evidence type="ECO:0000256" key="4">
    <source>
        <dbReference type="ARBA" id="ARBA00022692"/>
    </source>
</evidence>
<dbReference type="InterPro" id="IPR005829">
    <property type="entry name" value="Sugar_transporter_CS"/>
</dbReference>
<reference evidence="9 12" key="2">
    <citation type="submission" date="2020-08" db="EMBL/GenBank/DDBJ databases">
        <title>Sequencing the genomes of 1000 actinobacteria strains.</title>
        <authorList>
            <person name="Klenk H.-P."/>
        </authorList>
    </citation>
    <scope>NUCLEOTIDE SEQUENCE [LARGE SCALE GENOMIC DNA]</scope>
    <source>
        <strain evidence="9 12">DSM 15626</strain>
    </source>
</reference>
<dbReference type="InterPro" id="IPR036259">
    <property type="entry name" value="MFS_trans_sf"/>
</dbReference>
<keyword evidence="2" id="KW-0813">Transport</keyword>
<feature type="transmembrane region" description="Helical" evidence="7">
    <location>
        <begin position="109"/>
        <end position="129"/>
    </location>
</feature>
<keyword evidence="4 7" id="KW-0812">Transmembrane</keyword>
<evidence type="ECO:0000313" key="11">
    <source>
        <dbReference type="Proteomes" id="UP000534306"/>
    </source>
</evidence>
<keyword evidence="11" id="KW-1185">Reference proteome</keyword>
<comment type="subcellular location">
    <subcellularLocation>
        <location evidence="1">Cell membrane</location>
        <topology evidence="1">Multi-pass membrane protein</topology>
    </subcellularLocation>
</comment>
<evidence type="ECO:0000256" key="3">
    <source>
        <dbReference type="ARBA" id="ARBA00022475"/>
    </source>
</evidence>
<feature type="transmembrane region" description="Helical" evidence="7">
    <location>
        <begin position="436"/>
        <end position="462"/>
    </location>
</feature>
<dbReference type="InterPro" id="IPR020846">
    <property type="entry name" value="MFS_dom"/>
</dbReference>
<comment type="caution">
    <text evidence="10">The sequence shown here is derived from an EMBL/GenBank/DDBJ whole genome shotgun (WGS) entry which is preliminary data.</text>
</comment>
<protein>
    <submittedName>
        <fullName evidence="9">EmrB/QacA subfamily drug resistance transporter</fullName>
    </submittedName>
    <submittedName>
        <fullName evidence="10">MFS transporter</fullName>
    </submittedName>
</protein>
<dbReference type="CDD" id="cd17321">
    <property type="entry name" value="MFS_MMR_MDR_like"/>
    <property type="match status" value="1"/>
</dbReference>
<dbReference type="PROSITE" id="PS00216">
    <property type="entry name" value="SUGAR_TRANSPORT_1"/>
    <property type="match status" value="1"/>
</dbReference>
<evidence type="ECO:0000256" key="5">
    <source>
        <dbReference type="ARBA" id="ARBA00022989"/>
    </source>
</evidence>
<dbReference type="Pfam" id="PF07690">
    <property type="entry name" value="MFS_1"/>
    <property type="match status" value="1"/>
</dbReference>
<feature type="transmembrane region" description="Helical" evidence="7">
    <location>
        <begin position="79"/>
        <end position="97"/>
    </location>
</feature>
<keyword evidence="3" id="KW-1003">Cell membrane</keyword>
<evidence type="ECO:0000313" key="9">
    <source>
        <dbReference type="EMBL" id="MBB6569968.1"/>
    </source>
</evidence>
<feature type="transmembrane region" description="Helical" evidence="7">
    <location>
        <begin position="357"/>
        <end position="384"/>
    </location>
</feature>
<evidence type="ECO:0000256" key="7">
    <source>
        <dbReference type="SAM" id="Phobius"/>
    </source>
</evidence>
<dbReference type="EMBL" id="JACHKF010000001">
    <property type="protein sequence ID" value="MBB6569968.1"/>
    <property type="molecule type" value="Genomic_DNA"/>
</dbReference>
<dbReference type="GO" id="GO:0022857">
    <property type="term" value="F:transmembrane transporter activity"/>
    <property type="evidence" value="ECO:0007669"/>
    <property type="project" value="InterPro"/>
</dbReference>
<proteinExistence type="predicted"/>
<feature type="transmembrane region" description="Helical" evidence="7">
    <location>
        <begin position="333"/>
        <end position="351"/>
    </location>
</feature>
<evidence type="ECO:0000256" key="6">
    <source>
        <dbReference type="ARBA" id="ARBA00023136"/>
    </source>
</evidence>
<dbReference type="PANTHER" id="PTHR42718">
    <property type="entry name" value="MAJOR FACILITATOR SUPERFAMILY MULTIDRUG TRANSPORTER MFSC"/>
    <property type="match status" value="1"/>
</dbReference>
<evidence type="ECO:0000313" key="10">
    <source>
        <dbReference type="EMBL" id="NOL40208.1"/>
    </source>
</evidence>
<feature type="transmembrane region" description="Helical" evidence="7">
    <location>
        <begin position="268"/>
        <end position="292"/>
    </location>
</feature>
<dbReference type="PROSITE" id="PS50850">
    <property type="entry name" value="MFS"/>
    <property type="match status" value="1"/>
</dbReference>
<dbReference type="Gene3D" id="1.20.1250.20">
    <property type="entry name" value="MFS general substrate transporter like domains"/>
    <property type="match status" value="1"/>
</dbReference>
<feature type="transmembrane region" description="Helical" evidence="7">
    <location>
        <begin position="141"/>
        <end position="162"/>
    </location>
</feature>
<organism evidence="10 11">
    <name type="scientific">Kribbella sandramycini</name>
    <dbReference type="NCBI Taxonomy" id="60450"/>
    <lineage>
        <taxon>Bacteria</taxon>
        <taxon>Bacillati</taxon>
        <taxon>Actinomycetota</taxon>
        <taxon>Actinomycetes</taxon>
        <taxon>Propionibacteriales</taxon>
        <taxon>Kribbellaceae</taxon>
        <taxon>Kribbella</taxon>
    </lineage>
</organism>
<feature type="transmembrane region" description="Helical" evidence="7">
    <location>
        <begin position="47"/>
        <end position="67"/>
    </location>
</feature>
<feature type="transmembrane region" description="Helical" evidence="7">
    <location>
        <begin position="168"/>
        <end position="189"/>
    </location>
</feature>
<gene>
    <name evidence="9" type="ORF">HNR71_005605</name>
    <name evidence="10" type="ORF">HPO96_08125</name>
</gene>
<evidence type="ECO:0000256" key="1">
    <source>
        <dbReference type="ARBA" id="ARBA00004651"/>
    </source>
</evidence>
<accession>A0A7Y4KX03</accession>
<feature type="transmembrane region" description="Helical" evidence="7">
    <location>
        <begin position="231"/>
        <end position="248"/>
    </location>
</feature>